<evidence type="ECO:0000313" key="1">
    <source>
        <dbReference type="EMBL" id="GMA91446.1"/>
    </source>
</evidence>
<sequence length="145" mass="15225">MADPDRGAVIDLADGTTTELKLPVAEVPPGLYPDAFVLTSPASYVELYNDPMGFAEVGARSILYAVNATGTRELFRPATATSRIGTVCLSPNGQYLAVEVVPGDAVRDDYRSAPGWSGTTIYYVDAASGATSRGVTGMSADWCSH</sequence>
<organism evidence="1 2">
    <name type="scientific">Homoserinibacter gongjuensis</name>
    <dbReference type="NCBI Taxonomy" id="1162968"/>
    <lineage>
        <taxon>Bacteria</taxon>
        <taxon>Bacillati</taxon>
        <taxon>Actinomycetota</taxon>
        <taxon>Actinomycetes</taxon>
        <taxon>Micrococcales</taxon>
        <taxon>Microbacteriaceae</taxon>
        <taxon>Homoserinibacter</taxon>
    </lineage>
</organism>
<evidence type="ECO:0000313" key="2">
    <source>
        <dbReference type="Proteomes" id="UP001157069"/>
    </source>
</evidence>
<gene>
    <name evidence="1" type="ORF">GCM10025869_19750</name>
</gene>
<keyword evidence="2" id="KW-1185">Reference proteome</keyword>
<reference evidence="2" key="1">
    <citation type="journal article" date="2019" name="Int. J. Syst. Evol. Microbiol.">
        <title>The Global Catalogue of Microorganisms (GCM) 10K type strain sequencing project: providing services to taxonomists for standard genome sequencing and annotation.</title>
        <authorList>
            <consortium name="The Broad Institute Genomics Platform"/>
            <consortium name="The Broad Institute Genome Sequencing Center for Infectious Disease"/>
            <person name="Wu L."/>
            <person name="Ma J."/>
        </authorList>
    </citation>
    <scope>NUCLEOTIDE SEQUENCE [LARGE SCALE GENOMIC DNA]</scope>
    <source>
        <strain evidence="2">NBRC 108755</strain>
    </source>
</reference>
<dbReference type="Proteomes" id="UP001157069">
    <property type="component" value="Unassembled WGS sequence"/>
</dbReference>
<protein>
    <submittedName>
        <fullName evidence="1">Uncharacterized protein</fullName>
    </submittedName>
</protein>
<dbReference type="RefSeq" id="WP_284299780.1">
    <property type="nucleotide sequence ID" value="NZ_BSVA01000001.1"/>
</dbReference>
<name>A0ABQ6JXW1_9MICO</name>
<dbReference type="EMBL" id="BSVA01000001">
    <property type="protein sequence ID" value="GMA91446.1"/>
    <property type="molecule type" value="Genomic_DNA"/>
</dbReference>
<proteinExistence type="predicted"/>
<accession>A0ABQ6JXW1</accession>
<comment type="caution">
    <text evidence="1">The sequence shown here is derived from an EMBL/GenBank/DDBJ whole genome shotgun (WGS) entry which is preliminary data.</text>
</comment>